<dbReference type="AlphaFoldDB" id="X1RZ75"/>
<accession>X1RZ75</accession>
<comment type="caution">
    <text evidence="1">The sequence shown here is derived from an EMBL/GenBank/DDBJ whole genome shotgun (WGS) entry which is preliminary data.</text>
</comment>
<sequence>MNDRQELREFVLNTIEESSESFHIMNKDGNLFSPGGWSKDGKQSTFFDTRQEALDKIAELMKSPSADRLGLEIIDA</sequence>
<name>X1RZ75_9ZZZZ</name>
<gene>
    <name evidence="1" type="ORF">S12H4_17592</name>
</gene>
<proteinExistence type="predicted"/>
<reference evidence="1" key="1">
    <citation type="journal article" date="2014" name="Front. Microbiol.">
        <title>High frequency of phylogenetically diverse reductive dehalogenase-homologous genes in deep subseafloor sedimentary metagenomes.</title>
        <authorList>
            <person name="Kawai M."/>
            <person name="Futagami T."/>
            <person name="Toyoda A."/>
            <person name="Takaki Y."/>
            <person name="Nishi S."/>
            <person name="Hori S."/>
            <person name="Arai W."/>
            <person name="Tsubouchi T."/>
            <person name="Morono Y."/>
            <person name="Uchiyama I."/>
            <person name="Ito T."/>
            <person name="Fujiyama A."/>
            <person name="Inagaki F."/>
            <person name="Takami H."/>
        </authorList>
    </citation>
    <scope>NUCLEOTIDE SEQUENCE</scope>
    <source>
        <strain evidence="1">Expedition CK06-06</strain>
    </source>
</reference>
<organism evidence="1">
    <name type="scientific">marine sediment metagenome</name>
    <dbReference type="NCBI Taxonomy" id="412755"/>
    <lineage>
        <taxon>unclassified sequences</taxon>
        <taxon>metagenomes</taxon>
        <taxon>ecological metagenomes</taxon>
    </lineage>
</organism>
<protein>
    <submittedName>
        <fullName evidence="1">Uncharacterized protein</fullName>
    </submittedName>
</protein>
<dbReference type="EMBL" id="BARW01008617">
    <property type="protein sequence ID" value="GAI86072.1"/>
    <property type="molecule type" value="Genomic_DNA"/>
</dbReference>
<evidence type="ECO:0000313" key="1">
    <source>
        <dbReference type="EMBL" id="GAI86072.1"/>
    </source>
</evidence>